<dbReference type="OrthoDB" id="9808698at2"/>
<dbReference type="SMART" id="SM00866">
    <property type="entry name" value="UTRA"/>
    <property type="match status" value="1"/>
</dbReference>
<dbReference type="eggNOG" id="COG2188">
    <property type="taxonomic scope" value="Bacteria"/>
</dbReference>
<dbReference type="STRING" id="338969.Rfer_4157"/>
<dbReference type="InterPro" id="IPR028978">
    <property type="entry name" value="Chorismate_lyase_/UTRA_dom_sf"/>
</dbReference>
<dbReference type="Pfam" id="PF07702">
    <property type="entry name" value="UTRA"/>
    <property type="match status" value="1"/>
</dbReference>
<name>Q21QV2_ALBFT</name>
<dbReference type="SUPFAM" id="SSF64288">
    <property type="entry name" value="Chorismate lyase-like"/>
    <property type="match status" value="1"/>
</dbReference>
<dbReference type="PANTHER" id="PTHR44846">
    <property type="entry name" value="MANNOSYL-D-GLYCERATE TRANSPORT/METABOLISM SYSTEM REPRESSOR MNGR-RELATED"/>
    <property type="match status" value="1"/>
</dbReference>
<keyword evidence="6" id="KW-1185">Reference proteome</keyword>
<dbReference type="AlphaFoldDB" id="Q21QV2"/>
<organism evidence="5 6">
    <name type="scientific">Albidiferax ferrireducens (strain ATCC BAA-621 / DSM 15236 / T118)</name>
    <name type="common">Rhodoferax ferrireducens</name>
    <dbReference type="NCBI Taxonomy" id="338969"/>
    <lineage>
        <taxon>Bacteria</taxon>
        <taxon>Pseudomonadati</taxon>
        <taxon>Pseudomonadota</taxon>
        <taxon>Betaproteobacteria</taxon>
        <taxon>Burkholderiales</taxon>
        <taxon>Comamonadaceae</taxon>
        <taxon>Rhodoferax</taxon>
    </lineage>
</organism>
<protein>
    <submittedName>
        <fullName evidence="5">Transcriptional regulator, GntR family</fullName>
    </submittedName>
</protein>
<dbReference type="GO" id="GO:0003700">
    <property type="term" value="F:DNA-binding transcription factor activity"/>
    <property type="evidence" value="ECO:0007669"/>
    <property type="project" value="InterPro"/>
</dbReference>
<reference evidence="6" key="1">
    <citation type="submission" date="2006-02" db="EMBL/GenBank/DDBJ databases">
        <title>Complete sequence of chromosome of Rhodoferax ferrireducens DSM 15236.</title>
        <authorList>
            <person name="Copeland A."/>
            <person name="Lucas S."/>
            <person name="Lapidus A."/>
            <person name="Barry K."/>
            <person name="Detter J.C."/>
            <person name="Glavina del Rio T."/>
            <person name="Hammon N."/>
            <person name="Israni S."/>
            <person name="Pitluck S."/>
            <person name="Brettin T."/>
            <person name="Bruce D."/>
            <person name="Han C."/>
            <person name="Tapia R."/>
            <person name="Gilna P."/>
            <person name="Kiss H."/>
            <person name="Schmutz J."/>
            <person name="Larimer F."/>
            <person name="Land M."/>
            <person name="Kyrpides N."/>
            <person name="Ivanova N."/>
            <person name="Richardson P."/>
        </authorList>
    </citation>
    <scope>NUCLEOTIDE SEQUENCE [LARGE SCALE GENOMIC DNA]</scope>
    <source>
        <strain evidence="6">ATCC BAA-621 / DSM 15236 / T118</strain>
    </source>
</reference>
<dbReference type="RefSeq" id="WP_011466413.1">
    <property type="nucleotide sequence ID" value="NC_007908.1"/>
</dbReference>
<dbReference type="InterPro" id="IPR036390">
    <property type="entry name" value="WH_DNA-bd_sf"/>
</dbReference>
<sequence length="236" mass="26169">MSASKLPAYEHVKAFVKSKINLGAWRAGDPVPSESALQQQFGVSRMTVSRALRELVVEGVVTRVRGSGTVVAQLHRILSTLAFRDIEEEVLEREHAHATQVIVLESICANAALGQILKLPTGAKVFHSVLVHYEDAVPIQFEDCHVNPQSAPHYLDNDFETTTSTQYLLEHAPLTETSYSIEACLPSPREARCLRIKSSEPCLVMTRRIVSGLHVASLMRLVYPGMRYSFGGKFQL</sequence>
<dbReference type="PROSITE" id="PS50949">
    <property type="entry name" value="HTH_GNTR"/>
    <property type="match status" value="1"/>
</dbReference>
<evidence type="ECO:0000313" key="6">
    <source>
        <dbReference type="Proteomes" id="UP000008332"/>
    </source>
</evidence>
<dbReference type="Pfam" id="PF00392">
    <property type="entry name" value="GntR"/>
    <property type="match status" value="1"/>
</dbReference>
<dbReference type="EMBL" id="CP000267">
    <property type="protein sequence ID" value="ABD71851.1"/>
    <property type="molecule type" value="Genomic_DNA"/>
</dbReference>
<dbReference type="CDD" id="cd07377">
    <property type="entry name" value="WHTH_GntR"/>
    <property type="match status" value="1"/>
</dbReference>
<dbReference type="HOGENOM" id="CLU_063236_0_0_4"/>
<evidence type="ECO:0000313" key="5">
    <source>
        <dbReference type="EMBL" id="ABD71851.1"/>
    </source>
</evidence>
<dbReference type="SUPFAM" id="SSF46785">
    <property type="entry name" value="Winged helix' DNA-binding domain"/>
    <property type="match status" value="1"/>
</dbReference>
<dbReference type="InterPro" id="IPR011663">
    <property type="entry name" value="UTRA"/>
</dbReference>
<dbReference type="GO" id="GO:0003677">
    <property type="term" value="F:DNA binding"/>
    <property type="evidence" value="ECO:0007669"/>
    <property type="project" value="UniProtKB-KW"/>
</dbReference>
<dbReference type="SMART" id="SM00345">
    <property type="entry name" value="HTH_GNTR"/>
    <property type="match status" value="1"/>
</dbReference>
<dbReference type="Proteomes" id="UP000008332">
    <property type="component" value="Chromosome"/>
</dbReference>
<dbReference type="InterPro" id="IPR000524">
    <property type="entry name" value="Tscrpt_reg_HTH_GntR"/>
</dbReference>
<evidence type="ECO:0000259" key="4">
    <source>
        <dbReference type="PROSITE" id="PS50949"/>
    </source>
</evidence>
<dbReference type="KEGG" id="rfr:Rfer_4157"/>
<evidence type="ECO:0000256" key="3">
    <source>
        <dbReference type="ARBA" id="ARBA00023163"/>
    </source>
</evidence>
<feature type="domain" description="HTH gntR-type" evidence="4">
    <location>
        <begin position="6"/>
        <end position="74"/>
    </location>
</feature>
<keyword evidence="2" id="KW-0238">DNA-binding</keyword>
<gene>
    <name evidence="5" type="ordered locus">Rfer_4157</name>
</gene>
<keyword evidence="1" id="KW-0805">Transcription regulation</keyword>
<dbReference type="InterPro" id="IPR050679">
    <property type="entry name" value="Bact_HTH_transcr_reg"/>
</dbReference>
<dbReference type="InterPro" id="IPR036388">
    <property type="entry name" value="WH-like_DNA-bd_sf"/>
</dbReference>
<dbReference type="PANTHER" id="PTHR44846:SF16">
    <property type="entry name" value="TRANSCRIPTIONAL REGULATOR PHNF-RELATED"/>
    <property type="match status" value="1"/>
</dbReference>
<dbReference type="PRINTS" id="PR00035">
    <property type="entry name" value="HTHGNTR"/>
</dbReference>
<proteinExistence type="predicted"/>
<accession>Q21QV2</accession>
<evidence type="ECO:0000256" key="2">
    <source>
        <dbReference type="ARBA" id="ARBA00023125"/>
    </source>
</evidence>
<keyword evidence="3" id="KW-0804">Transcription</keyword>
<dbReference type="FunFam" id="1.10.10.10:FF:000079">
    <property type="entry name" value="GntR family transcriptional regulator"/>
    <property type="match status" value="1"/>
</dbReference>
<dbReference type="Gene3D" id="3.40.1410.10">
    <property type="entry name" value="Chorismate lyase-like"/>
    <property type="match status" value="1"/>
</dbReference>
<dbReference type="Gene3D" id="1.10.10.10">
    <property type="entry name" value="Winged helix-like DNA-binding domain superfamily/Winged helix DNA-binding domain"/>
    <property type="match status" value="1"/>
</dbReference>
<evidence type="ECO:0000256" key="1">
    <source>
        <dbReference type="ARBA" id="ARBA00023015"/>
    </source>
</evidence>